<proteinExistence type="predicted"/>
<dbReference type="Pfam" id="PF02458">
    <property type="entry name" value="Transferase"/>
    <property type="match status" value="1"/>
</dbReference>
<evidence type="ECO:0000313" key="4">
    <source>
        <dbReference type="Proteomes" id="UP001362999"/>
    </source>
</evidence>
<dbReference type="InterPro" id="IPR023213">
    <property type="entry name" value="CAT-like_dom_sf"/>
</dbReference>
<dbReference type="PANTHER" id="PTHR31642">
    <property type="entry name" value="TRICHOTHECENE 3-O-ACETYLTRANSFERASE"/>
    <property type="match status" value="1"/>
</dbReference>
<accession>A0AAW0C3T3</accession>
<organism evidence="3 4">
    <name type="scientific">Favolaschia claudopus</name>
    <dbReference type="NCBI Taxonomy" id="2862362"/>
    <lineage>
        <taxon>Eukaryota</taxon>
        <taxon>Fungi</taxon>
        <taxon>Dikarya</taxon>
        <taxon>Basidiomycota</taxon>
        <taxon>Agaricomycotina</taxon>
        <taxon>Agaricomycetes</taxon>
        <taxon>Agaricomycetidae</taxon>
        <taxon>Agaricales</taxon>
        <taxon>Marasmiineae</taxon>
        <taxon>Mycenaceae</taxon>
        <taxon>Favolaschia</taxon>
    </lineage>
</organism>
<dbReference type="SUPFAM" id="SSF52777">
    <property type="entry name" value="CoA-dependent acyltransferases"/>
    <property type="match status" value="1"/>
</dbReference>
<dbReference type="PANTHER" id="PTHR31642:SF11">
    <property type="entry name" value="SHIKIMATE O-HYDROXYCINNAMOYLTRANSFERASE"/>
    <property type="match status" value="1"/>
</dbReference>
<keyword evidence="2" id="KW-0012">Acyltransferase</keyword>
<keyword evidence="1" id="KW-0808">Transferase</keyword>
<dbReference type="InterPro" id="IPR050317">
    <property type="entry name" value="Plant_Fungal_Acyltransferase"/>
</dbReference>
<dbReference type="Gene3D" id="3.30.559.10">
    <property type="entry name" value="Chloramphenicol acetyltransferase-like domain"/>
    <property type="match status" value="2"/>
</dbReference>
<reference evidence="3 4" key="1">
    <citation type="journal article" date="2024" name="J Genomics">
        <title>Draft genome sequencing and assembly of Favolaschia claudopus CIRM-BRFM 2984 isolated from oak limbs.</title>
        <authorList>
            <person name="Navarro D."/>
            <person name="Drula E."/>
            <person name="Chaduli D."/>
            <person name="Cazenave R."/>
            <person name="Ahrendt S."/>
            <person name="Wang J."/>
            <person name="Lipzen A."/>
            <person name="Daum C."/>
            <person name="Barry K."/>
            <person name="Grigoriev I.V."/>
            <person name="Favel A."/>
            <person name="Rosso M.N."/>
            <person name="Martin F."/>
        </authorList>
    </citation>
    <scope>NUCLEOTIDE SEQUENCE [LARGE SCALE GENOMIC DNA]</scope>
    <source>
        <strain evidence="3 4">CIRM-BRFM 2984</strain>
    </source>
</reference>
<evidence type="ECO:0000313" key="3">
    <source>
        <dbReference type="EMBL" id="KAK7033208.1"/>
    </source>
</evidence>
<keyword evidence="4" id="KW-1185">Reference proteome</keyword>
<comment type="caution">
    <text evidence="3">The sequence shown here is derived from an EMBL/GenBank/DDBJ whole genome shotgun (WGS) entry which is preliminary data.</text>
</comment>
<protein>
    <submittedName>
        <fullName evidence="3">Anthranilate N-benzoyltransferase protein 3-like protein</fullName>
    </submittedName>
</protein>
<dbReference type="GO" id="GO:0016747">
    <property type="term" value="F:acyltransferase activity, transferring groups other than amino-acyl groups"/>
    <property type="evidence" value="ECO:0007669"/>
    <property type="project" value="TreeGrafter"/>
</dbReference>
<sequence length="500" mass="54309">MSDKASSASVNVLSRHNLLCAHKSSLKSIHSPFRLGPFDQVAGFVPIQVVWVYDHKNDFSGELIPIHRLRRALEHLLDHYPHLTGRLQFNPTDGAREIVAFGSGAALLEARCSEPLDAFSSPGLTSPTSRRVLMADLPDAGNALLPPFDPTPAAVFRDSILAVQHTRFACGAVALGVRVHHTVCDGDGFFQVVRHLSEVYRSLPFDDNKSDFPSVLANPPHIVPYMGELVGGRMEPEKLKVALEFDPPLFCGPPPATSEPSSSATAFLPPPYAIEGRFIRFSSAQLTALKAKATNPNGIDWISSFEALCAHLYQRVHRARSELSVTDPTFGELSPTDFLTPINLRSALGLGAHYTPNALFAAYTTVPSDLLATGSLWQVAKAVHDLTRAKFLTSKEEVDRSLEWIAAQAEPGRIGSGFRLGNGSCMISQWNKFDIYRGMVFDDIPILAQPPFTKSSSVDGLGYVLPTEEIALGGDAGAIDVCLALATPVWRIMDQHGPLI</sequence>
<dbReference type="Proteomes" id="UP001362999">
    <property type="component" value="Unassembled WGS sequence"/>
</dbReference>
<gene>
    <name evidence="3" type="ORF">R3P38DRAFT_2921351</name>
</gene>
<name>A0AAW0C3T3_9AGAR</name>
<evidence type="ECO:0000256" key="2">
    <source>
        <dbReference type="ARBA" id="ARBA00023315"/>
    </source>
</evidence>
<dbReference type="EMBL" id="JAWWNJ010000023">
    <property type="protein sequence ID" value="KAK7033208.1"/>
    <property type="molecule type" value="Genomic_DNA"/>
</dbReference>
<evidence type="ECO:0000256" key="1">
    <source>
        <dbReference type="ARBA" id="ARBA00022679"/>
    </source>
</evidence>
<dbReference type="AlphaFoldDB" id="A0AAW0C3T3"/>